<proteinExistence type="predicted"/>
<evidence type="ECO:0000313" key="2">
    <source>
        <dbReference type="Proteomes" id="UP000636505"/>
    </source>
</evidence>
<comment type="caution">
    <text evidence="1">The sequence shown here is derived from an EMBL/GenBank/DDBJ whole genome shotgun (WGS) entry which is preliminary data.</text>
</comment>
<dbReference type="AlphaFoldDB" id="A0A8J7AL32"/>
<organism evidence="1 2">
    <name type="scientific">Vasconcelosia minhoensis LEGE 07310</name>
    <dbReference type="NCBI Taxonomy" id="915328"/>
    <lineage>
        <taxon>Bacteria</taxon>
        <taxon>Bacillati</taxon>
        <taxon>Cyanobacteriota</taxon>
        <taxon>Cyanophyceae</taxon>
        <taxon>Nodosilineales</taxon>
        <taxon>Cymatolegaceae</taxon>
        <taxon>Vasconcelosia</taxon>
        <taxon>Vasconcelosia minhoensis</taxon>
    </lineage>
</organism>
<name>A0A8J7AL32_9CYAN</name>
<sequence>MSYPHSSDVPLPAPCLVDQGVIVSKADMLRLLRGLGRVRYIHEQDEQATSQGEGYVVEIFSDPQQATLVANCSLYINVYSFDYLEMGQSEQTPYFDLVQVHRRLRLIPLSNPLQEQASRHINAAALEAMVTEALSASWDACLDDDGLPS</sequence>
<keyword evidence="2" id="KW-1185">Reference proteome</keyword>
<protein>
    <submittedName>
        <fullName evidence="1">Uncharacterized protein</fullName>
    </submittedName>
</protein>
<evidence type="ECO:0000313" key="1">
    <source>
        <dbReference type="EMBL" id="MBE9076096.1"/>
    </source>
</evidence>
<dbReference type="EMBL" id="JADEXG010000003">
    <property type="protein sequence ID" value="MBE9076096.1"/>
    <property type="molecule type" value="Genomic_DNA"/>
</dbReference>
<reference evidence="1" key="1">
    <citation type="submission" date="2020-10" db="EMBL/GenBank/DDBJ databases">
        <authorList>
            <person name="Castelo-Branco R."/>
            <person name="Eusebio N."/>
            <person name="Adriana R."/>
            <person name="Vieira A."/>
            <person name="Brugerolle De Fraissinette N."/>
            <person name="Rezende De Castro R."/>
            <person name="Schneider M.P."/>
            <person name="Vasconcelos V."/>
            <person name="Leao P.N."/>
        </authorList>
    </citation>
    <scope>NUCLEOTIDE SEQUENCE</scope>
    <source>
        <strain evidence="1">LEGE 07310</strain>
    </source>
</reference>
<gene>
    <name evidence="1" type="ORF">IQ241_02100</name>
</gene>
<dbReference type="RefSeq" id="WP_193904753.1">
    <property type="nucleotide sequence ID" value="NZ_JADEXG010000003.1"/>
</dbReference>
<accession>A0A8J7AL32</accession>
<dbReference type="Proteomes" id="UP000636505">
    <property type="component" value="Unassembled WGS sequence"/>
</dbReference>